<dbReference type="PANTHER" id="PTHR31677:SF49">
    <property type="entry name" value="ETHYLENE-RESPONSIVE TRANSCRIPTION FACTOR ERF086"/>
    <property type="match status" value="1"/>
</dbReference>
<evidence type="ECO:0000313" key="8">
    <source>
        <dbReference type="EMBL" id="RWR94131.1"/>
    </source>
</evidence>
<proteinExistence type="predicted"/>
<evidence type="ECO:0000256" key="2">
    <source>
        <dbReference type="ARBA" id="ARBA00023015"/>
    </source>
</evidence>
<evidence type="ECO:0000256" key="5">
    <source>
        <dbReference type="ARBA" id="ARBA00023242"/>
    </source>
</evidence>
<reference evidence="8 9" key="1">
    <citation type="journal article" date="2019" name="Nat. Plants">
        <title>Stout camphor tree genome fills gaps in understanding of flowering plant genome evolution.</title>
        <authorList>
            <person name="Chaw S.M."/>
            <person name="Liu Y.C."/>
            <person name="Wu Y.W."/>
            <person name="Wang H.Y."/>
            <person name="Lin C.I."/>
            <person name="Wu C.S."/>
            <person name="Ke H.M."/>
            <person name="Chang L.Y."/>
            <person name="Hsu C.Y."/>
            <person name="Yang H.T."/>
            <person name="Sudianto E."/>
            <person name="Hsu M.H."/>
            <person name="Wu K.P."/>
            <person name="Wang L.N."/>
            <person name="Leebens-Mack J.H."/>
            <person name="Tsai I.J."/>
        </authorList>
    </citation>
    <scope>NUCLEOTIDE SEQUENCE [LARGE SCALE GENOMIC DNA]</scope>
    <source>
        <strain evidence="9">cv. Chaw 1501</strain>
        <tissue evidence="8">Young leaves</tissue>
    </source>
</reference>
<dbReference type="FunFam" id="3.30.730.10:FF:000001">
    <property type="entry name" value="Ethylene-responsive transcription factor 2"/>
    <property type="match status" value="1"/>
</dbReference>
<dbReference type="SMART" id="SM00380">
    <property type="entry name" value="AP2"/>
    <property type="match status" value="1"/>
</dbReference>
<sequence length="345" mass="37355">MSTSRTSDKSFKDDQNTFPQLGFSLIQPNTSPSYSNERRGKKKQAEPGRFLGVRRRPWGRYAAEIRDPSTKERHWLGTFDTAQEAALAYDRAALSMRGTQARTNFIYSSEPTSFGTVLTAFNTQNLRPQESSTHLISTQAKPTANQDILNCGGGQSDFMTHAQAPCGGATNDNFLFSADSGSGYLDCIVANASFKSTPNMKTSSNESGISSGLQNLSKDNQVHTPLTIPTTTQVPCNGSSSINSSFSYACCVENASNVGFLPCFSELNHGFWAGDHELSREVTALDFSATVSNSPLMVDDGFIEASDSQIQNSFYGFAPEASETYSPSVSSLNDVLDLGYPCSEN</sequence>
<dbReference type="AlphaFoldDB" id="A0A3S3PMU5"/>
<dbReference type="STRING" id="337451.A0A3S3PMU5"/>
<dbReference type="InterPro" id="IPR036955">
    <property type="entry name" value="AP2/ERF_dom_sf"/>
</dbReference>
<dbReference type="Proteomes" id="UP000283530">
    <property type="component" value="Unassembled WGS sequence"/>
</dbReference>
<dbReference type="OrthoDB" id="1937505at2759"/>
<keyword evidence="9" id="KW-1185">Reference proteome</keyword>
<accession>A0A3S3PMU5</accession>
<keyword evidence="2" id="KW-0805">Transcription regulation</keyword>
<feature type="domain" description="AP2/ERF" evidence="7">
    <location>
        <begin position="49"/>
        <end position="106"/>
    </location>
</feature>
<dbReference type="PRINTS" id="PR00367">
    <property type="entry name" value="ETHRSPELEMNT"/>
</dbReference>
<evidence type="ECO:0000313" key="9">
    <source>
        <dbReference type="Proteomes" id="UP000283530"/>
    </source>
</evidence>
<evidence type="ECO:0000256" key="3">
    <source>
        <dbReference type="ARBA" id="ARBA00023125"/>
    </source>
</evidence>
<organism evidence="8 9">
    <name type="scientific">Cinnamomum micranthum f. kanehirae</name>
    <dbReference type="NCBI Taxonomy" id="337451"/>
    <lineage>
        <taxon>Eukaryota</taxon>
        <taxon>Viridiplantae</taxon>
        <taxon>Streptophyta</taxon>
        <taxon>Embryophyta</taxon>
        <taxon>Tracheophyta</taxon>
        <taxon>Spermatophyta</taxon>
        <taxon>Magnoliopsida</taxon>
        <taxon>Magnoliidae</taxon>
        <taxon>Laurales</taxon>
        <taxon>Lauraceae</taxon>
        <taxon>Cinnamomum</taxon>
    </lineage>
</organism>
<evidence type="ECO:0000256" key="4">
    <source>
        <dbReference type="ARBA" id="ARBA00023163"/>
    </source>
</evidence>
<keyword evidence="5" id="KW-0539">Nucleus</keyword>
<dbReference type="GO" id="GO:0003700">
    <property type="term" value="F:DNA-binding transcription factor activity"/>
    <property type="evidence" value="ECO:0007669"/>
    <property type="project" value="InterPro"/>
</dbReference>
<comment type="caution">
    <text evidence="8">The sequence shown here is derived from an EMBL/GenBank/DDBJ whole genome shotgun (WGS) entry which is preliminary data.</text>
</comment>
<dbReference type="GO" id="GO:0005634">
    <property type="term" value="C:nucleus"/>
    <property type="evidence" value="ECO:0007669"/>
    <property type="project" value="UniProtKB-SubCell"/>
</dbReference>
<dbReference type="Pfam" id="PF00847">
    <property type="entry name" value="AP2"/>
    <property type="match status" value="1"/>
</dbReference>
<gene>
    <name evidence="8" type="ORF">CKAN_02341100</name>
</gene>
<dbReference type="PANTHER" id="PTHR31677">
    <property type="entry name" value="AP2 DOMAIN CLASS TRANSCRIPTION FACTOR"/>
    <property type="match status" value="1"/>
</dbReference>
<keyword evidence="3" id="KW-0238">DNA-binding</keyword>
<comment type="subcellular location">
    <subcellularLocation>
        <location evidence="1">Nucleus</location>
    </subcellularLocation>
</comment>
<evidence type="ECO:0000256" key="6">
    <source>
        <dbReference type="SAM" id="MobiDB-lite"/>
    </source>
</evidence>
<dbReference type="GO" id="GO:0003677">
    <property type="term" value="F:DNA binding"/>
    <property type="evidence" value="ECO:0007669"/>
    <property type="project" value="UniProtKB-KW"/>
</dbReference>
<dbReference type="InterPro" id="IPR001471">
    <property type="entry name" value="AP2/ERF_dom"/>
</dbReference>
<dbReference type="EMBL" id="QPKB01000010">
    <property type="protein sequence ID" value="RWR94131.1"/>
    <property type="molecule type" value="Genomic_DNA"/>
</dbReference>
<protein>
    <submittedName>
        <fullName evidence="8">Ethylene-responsive transcription factor ERF086</fullName>
    </submittedName>
</protein>
<dbReference type="InterPro" id="IPR016177">
    <property type="entry name" value="DNA-bd_dom_sf"/>
</dbReference>
<dbReference type="SUPFAM" id="SSF54171">
    <property type="entry name" value="DNA-binding domain"/>
    <property type="match status" value="1"/>
</dbReference>
<evidence type="ECO:0000259" key="7">
    <source>
        <dbReference type="PROSITE" id="PS51032"/>
    </source>
</evidence>
<feature type="region of interest" description="Disordered" evidence="6">
    <location>
        <begin position="1"/>
        <end position="49"/>
    </location>
</feature>
<feature type="compositionally biased region" description="Basic and acidic residues" evidence="6">
    <location>
        <begin position="1"/>
        <end position="15"/>
    </location>
</feature>
<feature type="compositionally biased region" description="Polar residues" evidence="6">
    <location>
        <begin position="26"/>
        <end position="35"/>
    </location>
</feature>
<evidence type="ECO:0000256" key="1">
    <source>
        <dbReference type="ARBA" id="ARBA00004123"/>
    </source>
</evidence>
<name>A0A3S3PMU5_9MAGN</name>
<keyword evidence="4" id="KW-0804">Transcription</keyword>
<dbReference type="PROSITE" id="PS51032">
    <property type="entry name" value="AP2_ERF"/>
    <property type="match status" value="1"/>
</dbReference>
<dbReference type="Gene3D" id="3.30.730.10">
    <property type="entry name" value="AP2/ERF domain"/>
    <property type="match status" value="1"/>
</dbReference>
<dbReference type="CDD" id="cd00018">
    <property type="entry name" value="AP2"/>
    <property type="match status" value="1"/>
</dbReference>